<comment type="caution">
    <text evidence="2">The sequence shown here is derived from an EMBL/GenBank/DDBJ whole genome shotgun (WGS) entry which is preliminary data.</text>
</comment>
<evidence type="ECO:0000256" key="1">
    <source>
        <dbReference type="SAM" id="MobiDB-lite"/>
    </source>
</evidence>
<feature type="compositionally biased region" description="Polar residues" evidence="1">
    <location>
        <begin position="147"/>
        <end position="171"/>
    </location>
</feature>
<feature type="region of interest" description="Disordered" evidence="1">
    <location>
        <begin position="48"/>
        <end position="70"/>
    </location>
</feature>
<gene>
    <name evidence="2" type="ORF">CRENBAI_025846</name>
</gene>
<evidence type="ECO:0000313" key="2">
    <source>
        <dbReference type="EMBL" id="KAK5599119.1"/>
    </source>
</evidence>
<reference evidence="2 3" key="1">
    <citation type="submission" date="2021-06" db="EMBL/GenBank/DDBJ databases">
        <authorList>
            <person name="Palmer J.M."/>
        </authorList>
    </citation>
    <scope>NUCLEOTIDE SEQUENCE [LARGE SCALE GENOMIC DNA]</scope>
    <source>
        <strain evidence="2 3">MEX-2019</strain>
        <tissue evidence="2">Muscle</tissue>
    </source>
</reference>
<accession>A0AAV9QRP6</accession>
<name>A0AAV9QRP6_9TELE</name>
<organism evidence="2 3">
    <name type="scientific">Crenichthys baileyi</name>
    <name type="common">White River springfish</name>
    <dbReference type="NCBI Taxonomy" id="28760"/>
    <lineage>
        <taxon>Eukaryota</taxon>
        <taxon>Metazoa</taxon>
        <taxon>Chordata</taxon>
        <taxon>Craniata</taxon>
        <taxon>Vertebrata</taxon>
        <taxon>Euteleostomi</taxon>
        <taxon>Actinopterygii</taxon>
        <taxon>Neopterygii</taxon>
        <taxon>Teleostei</taxon>
        <taxon>Neoteleostei</taxon>
        <taxon>Acanthomorphata</taxon>
        <taxon>Ovalentaria</taxon>
        <taxon>Atherinomorphae</taxon>
        <taxon>Cyprinodontiformes</taxon>
        <taxon>Goodeidae</taxon>
        <taxon>Crenichthys</taxon>
    </lineage>
</organism>
<dbReference type="Proteomes" id="UP001311232">
    <property type="component" value="Unassembled WGS sequence"/>
</dbReference>
<feature type="region of interest" description="Disordered" evidence="1">
    <location>
        <begin position="135"/>
        <end position="182"/>
    </location>
</feature>
<sequence>MADMDFMDLITVFYLWRAEKRRRRPWVHEILQGREQFGDSKICCPALGDESASGTPTTGDRSEAEGTLNRGISSSETLAKRLLRPASQTADMRRELALEPTAVEDYYRVCVFLLLWELVPFDRTPNERLLPAVSDEGQRSAAVDQLRSGNLSTDALPSVATSIPSSHSNQEALIKGSETAQS</sequence>
<keyword evidence="3" id="KW-1185">Reference proteome</keyword>
<dbReference type="AlphaFoldDB" id="A0AAV9QRP6"/>
<dbReference type="EMBL" id="JAHHUM010002964">
    <property type="protein sequence ID" value="KAK5599119.1"/>
    <property type="molecule type" value="Genomic_DNA"/>
</dbReference>
<protein>
    <submittedName>
        <fullName evidence="2">Uncharacterized protein</fullName>
    </submittedName>
</protein>
<evidence type="ECO:0000313" key="3">
    <source>
        <dbReference type="Proteomes" id="UP001311232"/>
    </source>
</evidence>
<proteinExistence type="predicted"/>